<dbReference type="AlphaFoldDB" id="W6S3R5"/>
<accession>W6S3R5</accession>
<dbReference type="KEGG" id="rhl:LPU83_pLPU83c_0399"/>
<geneLocation type="plasmid" evidence="1 2">
    <name>pLPU83c</name>
</geneLocation>
<organism evidence="1 2">
    <name type="scientific">Rhizobium favelukesii</name>
    <dbReference type="NCBI Taxonomy" id="348824"/>
    <lineage>
        <taxon>Bacteria</taxon>
        <taxon>Pseudomonadati</taxon>
        <taxon>Pseudomonadota</taxon>
        <taxon>Alphaproteobacteria</taxon>
        <taxon>Hyphomicrobiales</taxon>
        <taxon>Rhizobiaceae</taxon>
        <taxon>Rhizobium/Agrobacterium group</taxon>
        <taxon>Rhizobium</taxon>
    </lineage>
</organism>
<dbReference type="PATRIC" id="fig|348824.6.peg.5128"/>
<proteinExistence type="predicted"/>
<keyword evidence="1" id="KW-0614">Plasmid</keyword>
<sequence>MDYQLLCPRDSVATFGRHPNGNAITTLPLEFNGEDTIVQIAHVGVDRLHGSSPLSRNNAGEGRLFRMAFQRGEI</sequence>
<dbReference type="Proteomes" id="UP000019443">
    <property type="component" value="Plasmid pLPU83c"/>
</dbReference>
<keyword evidence="2" id="KW-1185">Reference proteome</keyword>
<dbReference type="HOGENOM" id="CLU_2685331_0_0_5"/>
<reference evidence="1" key="1">
    <citation type="submission" date="2013-11" db="EMBL/GenBank/DDBJ databases">
        <title>Draft genome sequence of the broad-host-range Rhizobium sp. LPU83 strain, a member of the low-genetic diversity Oregon-like Rhizobium sp. group.</title>
        <authorList>
            <person name="Wibberg D."/>
            <person name="Puehler A."/>
            <person name="Schlueter A."/>
        </authorList>
    </citation>
    <scope>NUCLEOTIDE SEQUENCE [LARGE SCALE GENOMIC DNA]</scope>
    <source>
        <strain evidence="1">LPU83</strain>
        <plasmid evidence="1">pLPU83c</plasmid>
    </source>
</reference>
<evidence type="ECO:0000313" key="2">
    <source>
        <dbReference type="Proteomes" id="UP000019443"/>
    </source>
</evidence>
<gene>
    <name evidence="1" type="ORF">LPU83_pLPU83c_0399</name>
</gene>
<dbReference type="EMBL" id="HG916854">
    <property type="protein sequence ID" value="CDM60961.1"/>
    <property type="molecule type" value="Genomic_DNA"/>
</dbReference>
<evidence type="ECO:0000313" key="1">
    <source>
        <dbReference type="EMBL" id="CDM60961.1"/>
    </source>
</evidence>
<protein>
    <submittedName>
        <fullName evidence="1">Uncharacterized protein</fullName>
    </submittedName>
</protein>
<name>W6S3R5_9HYPH</name>